<evidence type="ECO:0000313" key="2">
    <source>
        <dbReference type="Proteomes" id="UP000276133"/>
    </source>
</evidence>
<accession>A0A3M7PRH7</accession>
<organism evidence="1 2">
    <name type="scientific">Brachionus plicatilis</name>
    <name type="common">Marine rotifer</name>
    <name type="synonym">Brachionus muelleri</name>
    <dbReference type="NCBI Taxonomy" id="10195"/>
    <lineage>
        <taxon>Eukaryota</taxon>
        <taxon>Metazoa</taxon>
        <taxon>Spiralia</taxon>
        <taxon>Gnathifera</taxon>
        <taxon>Rotifera</taxon>
        <taxon>Eurotatoria</taxon>
        <taxon>Monogononta</taxon>
        <taxon>Pseudotrocha</taxon>
        <taxon>Ploima</taxon>
        <taxon>Brachionidae</taxon>
        <taxon>Brachionus</taxon>
    </lineage>
</organism>
<reference evidence="1 2" key="1">
    <citation type="journal article" date="2018" name="Sci. Rep.">
        <title>Genomic signatures of local adaptation to the degree of environmental predictability in rotifers.</title>
        <authorList>
            <person name="Franch-Gras L."/>
            <person name="Hahn C."/>
            <person name="Garcia-Roger E.M."/>
            <person name="Carmona M.J."/>
            <person name="Serra M."/>
            <person name="Gomez A."/>
        </authorList>
    </citation>
    <scope>NUCLEOTIDE SEQUENCE [LARGE SCALE GENOMIC DNA]</scope>
    <source>
        <strain evidence="1">HYR1</strain>
    </source>
</reference>
<dbReference type="Proteomes" id="UP000276133">
    <property type="component" value="Unassembled WGS sequence"/>
</dbReference>
<evidence type="ECO:0000313" key="1">
    <source>
        <dbReference type="EMBL" id="RNA01747.1"/>
    </source>
</evidence>
<comment type="caution">
    <text evidence="1">The sequence shown here is derived from an EMBL/GenBank/DDBJ whole genome shotgun (WGS) entry which is preliminary data.</text>
</comment>
<gene>
    <name evidence="1" type="ORF">BpHYR1_048710</name>
</gene>
<sequence length="69" mass="8151">MAILKFSHILRPHNLNILNFSLKLKKLLNQLKNSIKKPAFKLCSNVKKLIPNNLDPENIRVRTLNMFRR</sequence>
<keyword evidence="2" id="KW-1185">Reference proteome</keyword>
<dbReference type="AlphaFoldDB" id="A0A3M7PRH7"/>
<name>A0A3M7PRH7_BRAPC</name>
<protein>
    <submittedName>
        <fullName evidence="1">Uncharacterized protein</fullName>
    </submittedName>
</protein>
<proteinExistence type="predicted"/>
<dbReference type="EMBL" id="REGN01009186">
    <property type="protein sequence ID" value="RNA01747.1"/>
    <property type="molecule type" value="Genomic_DNA"/>
</dbReference>